<comment type="caution">
    <text evidence="1">The sequence shown here is derived from an EMBL/GenBank/DDBJ whole genome shotgun (WGS) entry which is preliminary data.</text>
</comment>
<evidence type="ECO:0000313" key="1">
    <source>
        <dbReference type="EMBL" id="KDR94337.1"/>
    </source>
</evidence>
<evidence type="ECO:0000313" key="2">
    <source>
        <dbReference type="Proteomes" id="UP000027946"/>
    </source>
</evidence>
<name>A0A069RJA1_PEPLI</name>
<dbReference type="SUPFAM" id="SSF101386">
    <property type="entry name" value="all-alpha NTP pyrophosphatases"/>
    <property type="match status" value="1"/>
</dbReference>
<dbReference type="Proteomes" id="UP000027946">
    <property type="component" value="Unassembled WGS sequence"/>
</dbReference>
<reference evidence="1 2" key="1">
    <citation type="submission" date="2014-03" db="EMBL/GenBank/DDBJ databases">
        <title>Genome sequence of Clostridium litorale W6, DSM 5388.</title>
        <authorList>
            <person name="Poehlein A."/>
            <person name="Jagirdar A."/>
            <person name="Khonsari B."/>
            <person name="Chibani C.M."/>
            <person name="Gutierrez Gutierrez D.A."/>
            <person name="Davydova E."/>
            <person name="Alghaithi H.S."/>
            <person name="Nair K.P."/>
            <person name="Dhamotharan K."/>
            <person name="Chandran L."/>
            <person name="G W."/>
            <person name="Daniel R."/>
        </authorList>
    </citation>
    <scope>NUCLEOTIDE SEQUENCE [LARGE SCALE GENOMIC DNA]</scope>
    <source>
        <strain evidence="1 2">W6</strain>
    </source>
</reference>
<evidence type="ECO:0008006" key="3">
    <source>
        <dbReference type="Google" id="ProtNLM"/>
    </source>
</evidence>
<dbReference type="EMBL" id="JJMM01000023">
    <property type="protein sequence ID" value="KDR94337.1"/>
    <property type="molecule type" value="Genomic_DNA"/>
</dbReference>
<gene>
    <name evidence="1" type="ORF">CLIT_24c01010</name>
</gene>
<keyword evidence="2" id="KW-1185">Reference proteome</keyword>
<protein>
    <recommendedName>
        <fullName evidence="3">DUF1573 domain-containing protein</fullName>
    </recommendedName>
</protein>
<dbReference type="Gene3D" id="1.10.287.1080">
    <property type="entry name" value="MazG-like"/>
    <property type="match status" value="1"/>
</dbReference>
<proteinExistence type="predicted"/>
<dbReference type="OrthoDB" id="2988649at2"/>
<accession>A0A069RJA1</accession>
<dbReference type="eggNOG" id="COG1694">
    <property type="taxonomic scope" value="Bacteria"/>
</dbReference>
<sequence length="131" mass="14619">MSNFSFNEFEERVKDSLVRHKSILDIITKLQESTSKVNRAIVKSATACGCVQICASKQDIPNEISYSELSSFLDSHISGSLCENCRDVVETELGNHLFYVASLCNVLDVNFESIVKKEYDKIGALGKYSLL</sequence>
<dbReference type="RefSeq" id="WP_038267424.1">
    <property type="nucleotide sequence ID" value="NZ_FSRH01000014.1"/>
</dbReference>
<dbReference type="AlphaFoldDB" id="A0A069RJA1"/>
<dbReference type="STRING" id="1121324.CLIT_24c01010"/>
<organism evidence="1 2">
    <name type="scientific">Peptoclostridium litorale DSM 5388</name>
    <dbReference type="NCBI Taxonomy" id="1121324"/>
    <lineage>
        <taxon>Bacteria</taxon>
        <taxon>Bacillati</taxon>
        <taxon>Bacillota</taxon>
        <taxon>Clostridia</taxon>
        <taxon>Peptostreptococcales</taxon>
        <taxon>Peptoclostridiaceae</taxon>
        <taxon>Peptoclostridium</taxon>
    </lineage>
</organism>